<dbReference type="GO" id="GO:0005758">
    <property type="term" value="C:mitochondrial intermembrane space"/>
    <property type="evidence" value="ECO:0007669"/>
    <property type="project" value="TreeGrafter"/>
</dbReference>
<dbReference type="GO" id="GO:0004222">
    <property type="term" value="F:metalloendopeptidase activity"/>
    <property type="evidence" value="ECO:0007669"/>
    <property type="project" value="InterPro"/>
</dbReference>
<evidence type="ECO:0000256" key="7">
    <source>
        <dbReference type="RuleBase" id="RU003435"/>
    </source>
</evidence>
<dbReference type="AlphaFoldDB" id="A0AAJ0BIU7"/>
<organism evidence="9 10">
    <name type="scientific">Echria macrotheca</name>
    <dbReference type="NCBI Taxonomy" id="438768"/>
    <lineage>
        <taxon>Eukaryota</taxon>
        <taxon>Fungi</taxon>
        <taxon>Dikarya</taxon>
        <taxon>Ascomycota</taxon>
        <taxon>Pezizomycotina</taxon>
        <taxon>Sordariomycetes</taxon>
        <taxon>Sordariomycetidae</taxon>
        <taxon>Sordariales</taxon>
        <taxon>Schizotheciaceae</taxon>
        <taxon>Echria</taxon>
    </lineage>
</organism>
<dbReference type="InterPro" id="IPR001567">
    <property type="entry name" value="Pept_M3A_M3B_dom"/>
</dbReference>
<dbReference type="Gene3D" id="1.10.1370.10">
    <property type="entry name" value="Neurolysin, domain 3"/>
    <property type="match status" value="1"/>
</dbReference>
<evidence type="ECO:0000256" key="6">
    <source>
        <dbReference type="ARBA" id="ARBA00023049"/>
    </source>
</evidence>
<dbReference type="PANTHER" id="PTHR11804">
    <property type="entry name" value="PROTEASE M3 THIMET OLIGOPEPTIDASE-RELATED"/>
    <property type="match status" value="1"/>
</dbReference>
<feature type="non-terminal residue" evidence="9">
    <location>
        <position position="703"/>
    </location>
</feature>
<evidence type="ECO:0000256" key="4">
    <source>
        <dbReference type="ARBA" id="ARBA00022801"/>
    </source>
</evidence>
<accession>A0AAJ0BIU7</accession>
<evidence type="ECO:0000256" key="2">
    <source>
        <dbReference type="ARBA" id="ARBA00022670"/>
    </source>
</evidence>
<evidence type="ECO:0000313" key="10">
    <source>
        <dbReference type="Proteomes" id="UP001239445"/>
    </source>
</evidence>
<comment type="similarity">
    <text evidence="1 7">Belongs to the peptidase M3 family.</text>
</comment>
<keyword evidence="2 7" id="KW-0645">Protease</keyword>
<dbReference type="InterPro" id="IPR024080">
    <property type="entry name" value="Neurolysin/TOP_N"/>
</dbReference>
<proteinExistence type="inferred from homology"/>
<keyword evidence="4 7" id="KW-0378">Hydrolase</keyword>
<comment type="caution">
    <text evidence="9">The sequence shown here is derived from an EMBL/GenBank/DDBJ whole genome shotgun (WGS) entry which is preliminary data.</text>
</comment>
<dbReference type="Proteomes" id="UP001239445">
    <property type="component" value="Unassembled WGS sequence"/>
</dbReference>
<dbReference type="PANTHER" id="PTHR11804:SF84">
    <property type="entry name" value="SACCHAROLYSIN"/>
    <property type="match status" value="1"/>
</dbReference>
<evidence type="ECO:0000256" key="3">
    <source>
        <dbReference type="ARBA" id="ARBA00022723"/>
    </source>
</evidence>
<evidence type="ECO:0000259" key="8">
    <source>
        <dbReference type="Pfam" id="PF01432"/>
    </source>
</evidence>
<evidence type="ECO:0000256" key="5">
    <source>
        <dbReference type="ARBA" id="ARBA00022833"/>
    </source>
</evidence>
<keyword evidence="3 7" id="KW-0479">Metal-binding</keyword>
<dbReference type="GO" id="GO:0006518">
    <property type="term" value="P:peptide metabolic process"/>
    <property type="evidence" value="ECO:0007669"/>
    <property type="project" value="TreeGrafter"/>
</dbReference>
<keyword evidence="10" id="KW-1185">Reference proteome</keyword>
<name>A0AAJ0BIU7_9PEZI</name>
<protein>
    <recommendedName>
        <fullName evidence="8">Peptidase M3A/M3B catalytic domain-containing protein</fullName>
    </recommendedName>
</protein>
<comment type="cofactor">
    <cofactor evidence="7">
        <name>Zn(2+)</name>
        <dbReference type="ChEBI" id="CHEBI:29105"/>
    </cofactor>
    <text evidence="7">Binds 1 zinc ion.</text>
</comment>
<evidence type="ECO:0000256" key="1">
    <source>
        <dbReference type="ARBA" id="ARBA00006040"/>
    </source>
</evidence>
<keyword evidence="6 7" id="KW-0482">Metalloprotease</keyword>
<dbReference type="InterPro" id="IPR024079">
    <property type="entry name" value="MetalloPept_cat_dom_sf"/>
</dbReference>
<dbReference type="EMBL" id="MU839828">
    <property type="protein sequence ID" value="KAK1759084.1"/>
    <property type="molecule type" value="Genomic_DNA"/>
</dbReference>
<dbReference type="CDD" id="cd06455">
    <property type="entry name" value="M3A_TOP"/>
    <property type="match status" value="1"/>
</dbReference>
<dbReference type="Gene3D" id="1.20.1050.40">
    <property type="entry name" value="Endopeptidase. Chain P, domain 1"/>
    <property type="match status" value="1"/>
</dbReference>
<dbReference type="Pfam" id="PF01432">
    <property type="entry name" value="Peptidase_M3"/>
    <property type="match status" value="1"/>
</dbReference>
<evidence type="ECO:0000313" key="9">
    <source>
        <dbReference type="EMBL" id="KAK1759084.1"/>
    </source>
</evidence>
<dbReference type="SUPFAM" id="SSF55486">
    <property type="entry name" value="Metalloproteases ('zincins'), catalytic domain"/>
    <property type="match status" value="1"/>
</dbReference>
<dbReference type="InterPro" id="IPR024077">
    <property type="entry name" value="Neurolysin/TOP_dom2"/>
</dbReference>
<dbReference type="InterPro" id="IPR045090">
    <property type="entry name" value="Pept_M3A_M3B"/>
</dbReference>
<sequence length="703" mass="80844">MSTPPQPLPHILEAEEIMPRMESIISEYRRCRDTLARDITPSSATFETVLRPILLTSNCIWTDLAVIACLGYASPDKATRDAVREAQRKFSAVWGEMIARDDIFQLFKAVSDKAENLDVESEKLVHVMLRDFEAAGHGTLSETQRDEYRRRRDEIDELRRKINENIRSDESGLWFRPDQLAGLKEHHLAQFAEGKEPPHLGQRFVTFNRADYSVVIKFAENPETRETIYTARRNRLPENVPIFNRVIQLRDLNARLLGYKSHAAFRLKRRMAGSTEWVDDLMENLKAGLLPLVSKDAGRLHAYKRSFLTSRSPRTDLGNPEEFLPWDFSFYTRLLHEQEYGVDVEAVSEYFPLQHVVDTMLKLFTSCLGLVFRKMPRQEVAQHIWHPDIDVFSVWEEAGLGQGVEDKTGAFVGYLYTDLLFRDGKYRGNQNVNLQCGFERPDGSRAFPATVLMCSFSPPPTIECPLLKHHEVVTLFHELGHGIHDLVSKTKYTRFHSYNATLDFGEAPSMFLENFCWLKDELRDMSCHYTKLDPRYLSSWQQKHPGCPEPAEKIPDDMLDNIIAARFLNRASTVADNLSTAIFDLKIHNPPSHQALLELDVAACYNDLEEELSCIKNPQVDKRGHYHVLFGHLVSGYDAGYYSYVWGEMFATDVFATAFSKDPRNRETWERYRRIILEPGGSRDELGIVREFLGRPVNTAALL</sequence>
<dbReference type="Gene3D" id="3.40.390.10">
    <property type="entry name" value="Collagenase (Catalytic Domain)"/>
    <property type="match status" value="1"/>
</dbReference>
<keyword evidence="5 7" id="KW-0862">Zinc</keyword>
<dbReference type="GO" id="GO:0046872">
    <property type="term" value="F:metal ion binding"/>
    <property type="evidence" value="ECO:0007669"/>
    <property type="project" value="UniProtKB-UniRule"/>
</dbReference>
<gene>
    <name evidence="9" type="ORF">QBC47DRAFT_315112</name>
</gene>
<feature type="domain" description="Peptidase M3A/M3B catalytic" evidence="8">
    <location>
        <begin position="219"/>
        <end position="702"/>
    </location>
</feature>
<reference evidence="9" key="1">
    <citation type="submission" date="2023-06" db="EMBL/GenBank/DDBJ databases">
        <title>Genome-scale phylogeny and comparative genomics of the fungal order Sordariales.</title>
        <authorList>
            <consortium name="Lawrence Berkeley National Laboratory"/>
            <person name="Hensen N."/>
            <person name="Bonometti L."/>
            <person name="Westerberg I."/>
            <person name="Brannstrom I.O."/>
            <person name="Guillou S."/>
            <person name="Cros-Aarteil S."/>
            <person name="Calhoun S."/>
            <person name="Haridas S."/>
            <person name="Kuo A."/>
            <person name="Mondo S."/>
            <person name="Pangilinan J."/>
            <person name="Riley R."/>
            <person name="Labutti K."/>
            <person name="Andreopoulos B."/>
            <person name="Lipzen A."/>
            <person name="Chen C."/>
            <person name="Yanf M."/>
            <person name="Daum C."/>
            <person name="Ng V."/>
            <person name="Clum A."/>
            <person name="Steindorff A."/>
            <person name="Ohm R."/>
            <person name="Martin F."/>
            <person name="Silar P."/>
            <person name="Natvig D."/>
            <person name="Lalanne C."/>
            <person name="Gautier V."/>
            <person name="Ament-Velasquez S.L."/>
            <person name="Kruys A."/>
            <person name="Hutchinson M.I."/>
            <person name="Powell A.J."/>
            <person name="Barry K."/>
            <person name="Miller A.N."/>
            <person name="Grigoriev I.V."/>
            <person name="Debuchy R."/>
            <person name="Gladieux P."/>
            <person name="Thoren M.H."/>
            <person name="Johannesson H."/>
        </authorList>
    </citation>
    <scope>NUCLEOTIDE SEQUENCE</scope>
    <source>
        <strain evidence="9">PSN4</strain>
    </source>
</reference>
<dbReference type="GO" id="GO:0006508">
    <property type="term" value="P:proteolysis"/>
    <property type="evidence" value="ECO:0007669"/>
    <property type="project" value="UniProtKB-KW"/>
</dbReference>